<reference evidence="2" key="1">
    <citation type="journal article" date="2019" name="Int. J. Syst. Evol. Microbiol.">
        <title>The Global Catalogue of Microorganisms (GCM) 10K type strain sequencing project: providing services to taxonomists for standard genome sequencing and annotation.</title>
        <authorList>
            <consortium name="The Broad Institute Genomics Platform"/>
            <consortium name="The Broad Institute Genome Sequencing Center for Infectious Disease"/>
            <person name="Wu L."/>
            <person name="Ma J."/>
        </authorList>
    </citation>
    <scope>NUCLEOTIDE SEQUENCE [LARGE SCALE GENOMIC DNA]</scope>
    <source>
        <strain evidence="2">CCM 8925</strain>
    </source>
</reference>
<evidence type="ECO:0000313" key="1">
    <source>
        <dbReference type="EMBL" id="MFD0897024.1"/>
    </source>
</evidence>
<dbReference type="Proteomes" id="UP001597104">
    <property type="component" value="Unassembled WGS sequence"/>
</dbReference>
<keyword evidence="2" id="KW-1185">Reference proteome</keyword>
<accession>A0ABW3EC10</accession>
<proteinExistence type="predicted"/>
<evidence type="ECO:0000313" key="2">
    <source>
        <dbReference type="Proteomes" id="UP001597104"/>
    </source>
</evidence>
<comment type="caution">
    <text evidence="1">The sequence shown here is derived from an EMBL/GenBank/DDBJ whole genome shotgun (WGS) entry which is preliminary data.</text>
</comment>
<sequence length="59" mass="6885">MHYQSKVFMTYAQELEKRLNKVLQDISDEDRELVDIKLTPVNSSESIDSEMLLVVVISR</sequence>
<organism evidence="1 2">
    <name type="scientific">Loigolactobacillus binensis</name>
    <dbReference type="NCBI Taxonomy" id="2559922"/>
    <lineage>
        <taxon>Bacteria</taxon>
        <taxon>Bacillati</taxon>
        <taxon>Bacillota</taxon>
        <taxon>Bacilli</taxon>
        <taxon>Lactobacillales</taxon>
        <taxon>Lactobacillaceae</taxon>
        <taxon>Loigolactobacillus</taxon>
    </lineage>
</organism>
<dbReference type="RefSeq" id="WP_137637417.1">
    <property type="nucleotide sequence ID" value="NZ_BJDN01000008.1"/>
</dbReference>
<name>A0ABW3EC10_9LACO</name>
<protein>
    <recommendedName>
        <fullName evidence="3">Sporulation protein Cse60</fullName>
    </recommendedName>
</protein>
<gene>
    <name evidence="1" type="ORF">ACFQZ7_04655</name>
</gene>
<dbReference type="EMBL" id="JBHTIO010000024">
    <property type="protein sequence ID" value="MFD0897024.1"/>
    <property type="molecule type" value="Genomic_DNA"/>
</dbReference>
<evidence type="ECO:0008006" key="3">
    <source>
        <dbReference type="Google" id="ProtNLM"/>
    </source>
</evidence>